<comment type="caution">
    <text evidence="1">The sequence shown here is derived from an EMBL/GenBank/DDBJ whole genome shotgun (WGS) entry which is preliminary data.</text>
</comment>
<protein>
    <submittedName>
        <fullName evidence="1">Uncharacterized protein</fullName>
    </submittedName>
</protein>
<proteinExistence type="predicted"/>
<dbReference type="RefSeq" id="WP_004156039.1">
    <property type="nucleotide sequence ID" value="NZ_AAWS01000018.1"/>
</dbReference>
<reference evidence="1 2" key="1">
    <citation type="submission" date="2007-01" db="EMBL/GenBank/DDBJ databases">
        <authorList>
            <person name="Haygood M."/>
            <person name="Podell S."/>
            <person name="Anderson C."/>
            <person name="Hopkinson B."/>
            <person name="Roe K."/>
            <person name="Barbeau K."/>
            <person name="Gaasterland T."/>
            <person name="Ferriera S."/>
            <person name="Johnson J."/>
            <person name="Kravitz S."/>
            <person name="Beeson K."/>
            <person name="Sutton G."/>
            <person name="Rogers Y.-H."/>
            <person name="Friedman R."/>
            <person name="Frazier M."/>
            <person name="Venter J.C."/>
        </authorList>
    </citation>
    <scope>NUCLEOTIDE SEQUENCE [LARGE SCALE GENOMIC DNA]</scope>
    <source>
        <strain evidence="1 2">ATCC 23134</strain>
    </source>
</reference>
<gene>
    <name evidence="1" type="ORF">M23134_02219</name>
</gene>
<dbReference type="EMBL" id="AAWS01000018">
    <property type="protein sequence ID" value="EAY28109.1"/>
    <property type="molecule type" value="Genomic_DNA"/>
</dbReference>
<accession>A1ZNJ8</accession>
<keyword evidence="2" id="KW-1185">Reference proteome</keyword>
<sequence length="194" mass="22689">MAYYVNRVKFEDLHIVMSIYKQQGRPKEEVLSFFSQAKNQQIVATQYDTVAPIQVKQALKLANVEQRMVVLRGFAPEIIAQQLDATLLDSQSIKKTQTRWGKDLKPYTHSYTDTYALYKIASETLGLDGFWHWREPAIYFVKCECPSTDRLYYLYVPHEAAQNNDAIEAIAWTMRFNDQPLTKDQYLHLMYSET</sequence>
<evidence type="ECO:0000313" key="2">
    <source>
        <dbReference type="Proteomes" id="UP000004095"/>
    </source>
</evidence>
<dbReference type="AlphaFoldDB" id="A1ZNJ8"/>
<evidence type="ECO:0000313" key="1">
    <source>
        <dbReference type="EMBL" id="EAY28109.1"/>
    </source>
</evidence>
<dbReference type="OrthoDB" id="1326433at2"/>
<dbReference type="Proteomes" id="UP000004095">
    <property type="component" value="Unassembled WGS sequence"/>
</dbReference>
<organism evidence="1 2">
    <name type="scientific">Microscilla marina ATCC 23134</name>
    <dbReference type="NCBI Taxonomy" id="313606"/>
    <lineage>
        <taxon>Bacteria</taxon>
        <taxon>Pseudomonadati</taxon>
        <taxon>Bacteroidota</taxon>
        <taxon>Cytophagia</taxon>
        <taxon>Cytophagales</taxon>
        <taxon>Microscillaceae</taxon>
        <taxon>Microscilla</taxon>
    </lineage>
</organism>
<name>A1ZNJ8_MICM2</name>